<evidence type="ECO:0000259" key="1">
    <source>
        <dbReference type="SMART" id="SM00479"/>
    </source>
</evidence>
<feature type="domain" description="Exonuclease" evidence="1">
    <location>
        <begin position="29"/>
        <end position="202"/>
    </location>
</feature>
<reference evidence="3" key="1">
    <citation type="submission" date="2017-01" db="EMBL/GenBank/DDBJ databases">
        <authorList>
            <person name="Mah S.A."/>
            <person name="Swanson W.J."/>
            <person name="Moy G.W."/>
            <person name="Vacquier V.D."/>
        </authorList>
    </citation>
    <scope>NUCLEOTIDE SEQUENCE [LARGE SCALE GENOMIC DNA]</scope>
    <source>
        <strain evidence="3">124861</strain>
    </source>
</reference>
<dbReference type="EMBL" id="MTAB01000005">
    <property type="protein sequence ID" value="OSI23900.1"/>
    <property type="molecule type" value="Genomic_DNA"/>
</dbReference>
<dbReference type="NCBIfam" id="NF006601">
    <property type="entry name" value="PRK09145.1"/>
    <property type="match status" value="1"/>
</dbReference>
<dbReference type="AlphaFoldDB" id="A0A1X3DJW2"/>
<gene>
    <name evidence="2" type="ORF">BV912_03310</name>
</gene>
<evidence type="ECO:0000313" key="3">
    <source>
        <dbReference type="Proteomes" id="UP000193303"/>
    </source>
</evidence>
<dbReference type="SMART" id="SM00479">
    <property type="entry name" value="EXOIII"/>
    <property type="match status" value="1"/>
</dbReference>
<dbReference type="Proteomes" id="UP000193303">
    <property type="component" value="Unassembled WGS sequence"/>
</dbReference>
<dbReference type="GO" id="GO:0006259">
    <property type="term" value="P:DNA metabolic process"/>
    <property type="evidence" value="ECO:0007669"/>
    <property type="project" value="UniProtKB-ARBA"/>
</dbReference>
<dbReference type="InterPro" id="IPR036397">
    <property type="entry name" value="RNaseH_sf"/>
</dbReference>
<dbReference type="CDD" id="cd06127">
    <property type="entry name" value="DEDDh"/>
    <property type="match status" value="1"/>
</dbReference>
<evidence type="ECO:0000313" key="2">
    <source>
        <dbReference type="EMBL" id="OSI23900.1"/>
    </source>
</evidence>
<comment type="caution">
    <text evidence="2">The sequence shown here is derived from an EMBL/GenBank/DDBJ whole genome shotgun (WGS) entry which is preliminary data.</text>
</comment>
<dbReference type="InterPro" id="IPR012337">
    <property type="entry name" value="RNaseH-like_sf"/>
</dbReference>
<dbReference type="GO" id="GO:0005829">
    <property type="term" value="C:cytosol"/>
    <property type="evidence" value="ECO:0007669"/>
    <property type="project" value="TreeGrafter"/>
</dbReference>
<dbReference type="InterPro" id="IPR013520">
    <property type="entry name" value="Ribonucl_H"/>
</dbReference>
<organism evidence="2 3">
    <name type="scientific">Neisseria dumasiana</name>
    <dbReference type="NCBI Taxonomy" id="1931275"/>
    <lineage>
        <taxon>Bacteria</taxon>
        <taxon>Pseudomonadati</taxon>
        <taxon>Pseudomonadota</taxon>
        <taxon>Betaproteobacteria</taxon>
        <taxon>Neisseriales</taxon>
        <taxon>Neisseriaceae</taxon>
        <taxon>Neisseria</taxon>
    </lineage>
</organism>
<dbReference type="GO" id="GO:0008408">
    <property type="term" value="F:3'-5' exonuclease activity"/>
    <property type="evidence" value="ECO:0007669"/>
    <property type="project" value="TreeGrafter"/>
</dbReference>
<dbReference type="Gene3D" id="3.30.420.10">
    <property type="entry name" value="Ribonuclease H-like superfamily/Ribonuclease H"/>
    <property type="match status" value="1"/>
</dbReference>
<dbReference type="Pfam" id="PF00929">
    <property type="entry name" value="RNase_T"/>
    <property type="match status" value="1"/>
</dbReference>
<dbReference type="PANTHER" id="PTHR30231">
    <property type="entry name" value="DNA POLYMERASE III SUBUNIT EPSILON"/>
    <property type="match status" value="1"/>
</dbReference>
<protein>
    <submittedName>
        <fullName evidence="2">DNA polymerase III subunit epsilon</fullName>
    </submittedName>
</protein>
<dbReference type="STRING" id="1931275.BV914_02270"/>
<accession>A0A1X3DJW2</accession>
<dbReference type="RefSeq" id="WP_085358364.1">
    <property type="nucleotide sequence ID" value="NZ_MTAB01000005.1"/>
</dbReference>
<sequence>MFKKFLQGRERKKLTDPHYNFLFDEHPDEWVSFDCETTSLDVKEAEILSIGAVKIRKNQVLVSESFYVLVKPENPMKAANISVHGLRPKDLSDGIPVQEAIKQLLEFIGGRGLVGYYLEYDVAMVNKFLKPMIGIKLPNPQTDVSSLFHRWQQKENIHDGYVDLRMGTMLKKLKLTGLPRHGALNDSINVALMYLLLKQRLR</sequence>
<dbReference type="OrthoDB" id="5497329at2"/>
<name>A0A1X3DJW2_9NEIS</name>
<dbReference type="PANTHER" id="PTHR30231:SF7">
    <property type="entry name" value="BLR4117 PROTEIN"/>
    <property type="match status" value="1"/>
</dbReference>
<dbReference type="GO" id="GO:0003676">
    <property type="term" value="F:nucleic acid binding"/>
    <property type="evidence" value="ECO:0007669"/>
    <property type="project" value="InterPro"/>
</dbReference>
<dbReference type="SUPFAM" id="SSF53098">
    <property type="entry name" value="Ribonuclease H-like"/>
    <property type="match status" value="1"/>
</dbReference>
<proteinExistence type="predicted"/>